<dbReference type="Proteomes" id="UP000762676">
    <property type="component" value="Unassembled WGS sequence"/>
</dbReference>
<evidence type="ECO:0000313" key="3">
    <source>
        <dbReference type="Proteomes" id="UP000762676"/>
    </source>
</evidence>
<evidence type="ECO:0000313" key="2">
    <source>
        <dbReference type="EMBL" id="GFR78661.1"/>
    </source>
</evidence>
<dbReference type="AlphaFoldDB" id="A0AAV4G0P0"/>
<keyword evidence="3" id="KW-1185">Reference proteome</keyword>
<gene>
    <name evidence="2" type="ORF">ElyMa_002268400</name>
</gene>
<evidence type="ECO:0000256" key="1">
    <source>
        <dbReference type="SAM" id="SignalP"/>
    </source>
</evidence>
<proteinExistence type="predicted"/>
<feature type="signal peptide" evidence="1">
    <location>
        <begin position="1"/>
        <end position="20"/>
    </location>
</feature>
<reference evidence="2 3" key="1">
    <citation type="journal article" date="2021" name="Elife">
        <title>Chloroplast acquisition without the gene transfer in kleptoplastic sea slugs, Plakobranchus ocellatus.</title>
        <authorList>
            <person name="Maeda T."/>
            <person name="Takahashi S."/>
            <person name="Yoshida T."/>
            <person name="Shimamura S."/>
            <person name="Takaki Y."/>
            <person name="Nagai Y."/>
            <person name="Toyoda A."/>
            <person name="Suzuki Y."/>
            <person name="Arimoto A."/>
            <person name="Ishii H."/>
            <person name="Satoh N."/>
            <person name="Nishiyama T."/>
            <person name="Hasebe M."/>
            <person name="Maruyama T."/>
            <person name="Minagawa J."/>
            <person name="Obokata J."/>
            <person name="Shigenobu S."/>
        </authorList>
    </citation>
    <scope>NUCLEOTIDE SEQUENCE [LARGE SCALE GENOMIC DNA]</scope>
</reference>
<accession>A0AAV4G0P0</accession>
<dbReference type="EMBL" id="BMAT01004709">
    <property type="protein sequence ID" value="GFR78661.1"/>
    <property type="molecule type" value="Genomic_DNA"/>
</dbReference>
<sequence>MNNSILSLLMLTASILSVYAIPAPLNPIAAVEPVNIDTPNNVKYEMKEGKGYGRDQLLPDIAKNLLIYKFMNNNKRRRRDTDDSKMTQGEPDYIPPHISDQWYEYFDNNWREITYENEEYDSKMVDEESVFKDYSIEDLLWKRDHVNDPMYRKALHVLRDHADALLTNNFSPEYYKLIASSQFSDALNRILDVIRELNLKSTYG</sequence>
<protein>
    <submittedName>
        <fullName evidence="2">Uncharacterized protein</fullName>
    </submittedName>
</protein>
<comment type="caution">
    <text evidence="2">The sequence shown here is derived from an EMBL/GenBank/DDBJ whole genome shotgun (WGS) entry which is preliminary data.</text>
</comment>
<name>A0AAV4G0P0_9GAST</name>
<feature type="chain" id="PRO_5043506535" evidence="1">
    <location>
        <begin position="21"/>
        <end position="204"/>
    </location>
</feature>
<organism evidence="2 3">
    <name type="scientific">Elysia marginata</name>
    <dbReference type="NCBI Taxonomy" id="1093978"/>
    <lineage>
        <taxon>Eukaryota</taxon>
        <taxon>Metazoa</taxon>
        <taxon>Spiralia</taxon>
        <taxon>Lophotrochozoa</taxon>
        <taxon>Mollusca</taxon>
        <taxon>Gastropoda</taxon>
        <taxon>Heterobranchia</taxon>
        <taxon>Euthyneura</taxon>
        <taxon>Panpulmonata</taxon>
        <taxon>Sacoglossa</taxon>
        <taxon>Placobranchoidea</taxon>
        <taxon>Plakobranchidae</taxon>
        <taxon>Elysia</taxon>
    </lineage>
</organism>
<keyword evidence="1" id="KW-0732">Signal</keyword>